<sequence length="235" mass="26435">MFLERLLLIVLLIHSVSSTEWIPVEGGTFITHDLEKTPLQIKTDSTAGSGNHIVLFTHTKDETGLVGGVRLKFGSTITYFIGFCELSSGAFPVQPPDEVDKIWTIRKTASDLNIICNEVELLHYKFSDSSDSRCVQRCRWAGDVVDKIQFSSEHDTASDYYRAMPTACPGFTVDRSVHVQGIWDDTDPGETVTINCQKKHVRDGSFERTCNTDVIWTEEAPLCKKLIVRSWSLFL</sequence>
<evidence type="ECO:0000256" key="2">
    <source>
        <dbReference type="PROSITE-ProRule" id="PRU00302"/>
    </source>
</evidence>
<organism evidence="5">
    <name type="scientific">Pleurobrachia bachei</name>
    <name type="common">Sea gooseberry</name>
    <dbReference type="NCBI Taxonomy" id="34499"/>
    <lineage>
        <taxon>Eukaryota</taxon>
        <taxon>Metazoa</taxon>
        <taxon>Ctenophora</taxon>
        <taxon>Tentaculata</taxon>
        <taxon>Cydippida</taxon>
        <taxon>Pleurobrachiidae</taxon>
        <taxon>Pleurobrachia</taxon>
    </lineage>
</organism>
<dbReference type="Gene3D" id="2.10.70.10">
    <property type="entry name" value="Complement Module, domain 1"/>
    <property type="match status" value="1"/>
</dbReference>
<evidence type="ECO:0000256" key="1">
    <source>
        <dbReference type="ARBA" id="ARBA00023157"/>
    </source>
</evidence>
<dbReference type="CDD" id="cd00033">
    <property type="entry name" value="CCP"/>
    <property type="match status" value="1"/>
</dbReference>
<evidence type="ECO:0000256" key="3">
    <source>
        <dbReference type="SAM" id="SignalP"/>
    </source>
</evidence>
<feature type="disulfide bond" evidence="2">
    <location>
        <begin position="196"/>
        <end position="223"/>
    </location>
</feature>
<dbReference type="Pfam" id="PF00084">
    <property type="entry name" value="Sushi"/>
    <property type="match status" value="1"/>
</dbReference>
<dbReference type="InterPro" id="IPR000436">
    <property type="entry name" value="Sushi_SCR_CCP_dom"/>
</dbReference>
<dbReference type="PROSITE" id="PS50923">
    <property type="entry name" value="SUSHI"/>
    <property type="match status" value="1"/>
</dbReference>
<keyword evidence="3" id="KW-0732">Signal</keyword>
<reference evidence="5" key="1">
    <citation type="submission" date="2012-02" db="EMBL/GenBank/DDBJ databases">
        <title>The genome of the ctenophore, Pleurobrachia bachei.</title>
        <authorList>
            <person name="Kohn A.B."/>
            <person name="Citarella M."/>
            <person name="Moroz L.L."/>
        </authorList>
    </citation>
    <scope>NUCLEOTIDE SEQUENCE</scope>
</reference>
<keyword evidence="1 2" id="KW-1015">Disulfide bond</keyword>
<evidence type="ECO:0000259" key="4">
    <source>
        <dbReference type="PROSITE" id="PS50923"/>
    </source>
</evidence>
<evidence type="ECO:0000313" key="5">
    <source>
        <dbReference type="EMBL" id="AFK75458.1"/>
    </source>
</evidence>
<dbReference type="SUPFAM" id="SSF57535">
    <property type="entry name" value="Complement control module/SCR domain"/>
    <property type="match status" value="1"/>
</dbReference>
<dbReference type="AlphaFoldDB" id="M4H1R7"/>
<dbReference type="InterPro" id="IPR035976">
    <property type="entry name" value="Sushi/SCR/CCP_sf"/>
</dbReference>
<dbReference type="EMBL" id="JQ700358">
    <property type="protein sequence ID" value="AFK75458.1"/>
    <property type="molecule type" value="mRNA"/>
</dbReference>
<name>M4H1R7_PLEBA</name>
<keyword evidence="2" id="KW-0768">Sushi</keyword>
<feature type="signal peptide" evidence="3">
    <location>
        <begin position="1"/>
        <end position="18"/>
    </location>
</feature>
<feature type="chain" id="PRO_5004053540" evidence="3">
    <location>
        <begin position="19"/>
        <end position="235"/>
    </location>
</feature>
<comment type="caution">
    <text evidence="2">Lacks conserved residue(s) required for the propagation of feature annotation.</text>
</comment>
<feature type="domain" description="Sushi" evidence="4">
    <location>
        <begin position="166"/>
        <end position="225"/>
    </location>
</feature>
<accession>M4H1R7</accession>
<protein>
    <submittedName>
        <fullName evidence="5">Putative secretory peptide-48</fullName>
    </submittedName>
</protein>
<dbReference type="SMART" id="SM00032">
    <property type="entry name" value="CCP"/>
    <property type="match status" value="1"/>
</dbReference>
<proteinExistence type="evidence at transcript level"/>